<feature type="region of interest" description="Disordered" evidence="2">
    <location>
        <begin position="222"/>
        <end position="246"/>
    </location>
</feature>
<keyword evidence="3" id="KW-0812">Transmembrane</keyword>
<dbReference type="Proteomes" id="UP000824205">
    <property type="component" value="Unassembled WGS sequence"/>
</dbReference>
<dbReference type="InterPro" id="IPR051933">
    <property type="entry name" value="Resuscitation_pf_RpfB"/>
</dbReference>
<sequence>MINESGVSPFKRVTGFMATAVIAFVLIVCIFTTSAFAGMAMQYNVVIDDNGRQITVATEETEPIEILEEANIALGANDRLDITGFTAGEGGTIKVDRLNTVNIQLGDVITPYDVYADTVGEALSEIGINGESSALNYSAEDAVENGMVIIVSAPLEVTVEADGETYNISVSDSTVAEVIAYAGITLDADDYTEPALETEVEDGMTITVYRVETKTVTVSETIDHDTETKTDSDMEIGESRTETKGVDGEKSVTYEITYVNGEEQSKNELSSTVTKEPVTEVKYVGTKAADVEPNGVQSKNGYTLGQKISGKYTHYCACVKCCGKSNGVTASGKKVYNGMPNPYYVACNWLPLGSVIQVDGVNYTVVDRGGSRLSQKGRIDIYTPEGHSAALRGGTGSCEIVIVRLGW</sequence>
<evidence type="ECO:0000256" key="1">
    <source>
        <dbReference type="ARBA" id="ARBA00022729"/>
    </source>
</evidence>
<dbReference type="InterPro" id="IPR011098">
    <property type="entry name" value="G5_dom"/>
</dbReference>
<protein>
    <submittedName>
        <fullName evidence="5">G5 domain-containing protein</fullName>
    </submittedName>
</protein>
<dbReference type="CDD" id="cd22784">
    <property type="entry name" value="DPBB_MltA_YuiC-like"/>
    <property type="match status" value="1"/>
</dbReference>
<dbReference type="Gene3D" id="2.20.230.10">
    <property type="entry name" value="Resuscitation-promoting factor rpfb"/>
    <property type="match status" value="1"/>
</dbReference>
<dbReference type="Pfam" id="PF03990">
    <property type="entry name" value="DUF348"/>
    <property type="match status" value="3"/>
</dbReference>
<proteinExistence type="predicted"/>
<keyword evidence="3" id="KW-1133">Transmembrane helix</keyword>
<dbReference type="EMBL" id="DXGE01000010">
    <property type="protein sequence ID" value="HIW85248.1"/>
    <property type="molecule type" value="Genomic_DNA"/>
</dbReference>
<dbReference type="Pfam" id="PF07501">
    <property type="entry name" value="G5"/>
    <property type="match status" value="1"/>
</dbReference>
<feature type="transmembrane region" description="Helical" evidence="3">
    <location>
        <begin position="15"/>
        <end position="37"/>
    </location>
</feature>
<accession>A0A9D1RBU7</accession>
<evidence type="ECO:0000256" key="3">
    <source>
        <dbReference type="SAM" id="Phobius"/>
    </source>
</evidence>
<dbReference type="PANTHER" id="PTHR39160">
    <property type="entry name" value="CELL WALL-BINDING PROTEIN YOCH"/>
    <property type="match status" value="1"/>
</dbReference>
<dbReference type="AlphaFoldDB" id="A0A9D1RBU7"/>
<reference evidence="5" key="1">
    <citation type="journal article" date="2021" name="PeerJ">
        <title>Extensive microbial diversity within the chicken gut microbiome revealed by metagenomics and culture.</title>
        <authorList>
            <person name="Gilroy R."/>
            <person name="Ravi A."/>
            <person name="Getino M."/>
            <person name="Pursley I."/>
            <person name="Horton D.L."/>
            <person name="Alikhan N.F."/>
            <person name="Baker D."/>
            <person name="Gharbi K."/>
            <person name="Hall N."/>
            <person name="Watson M."/>
            <person name="Adriaenssens E.M."/>
            <person name="Foster-Nyarko E."/>
            <person name="Jarju S."/>
            <person name="Secka A."/>
            <person name="Antonio M."/>
            <person name="Oren A."/>
            <person name="Chaudhuri R.R."/>
            <person name="La Ragione R."/>
            <person name="Hildebrand F."/>
            <person name="Pallen M.J."/>
        </authorList>
    </citation>
    <scope>NUCLEOTIDE SEQUENCE</scope>
    <source>
        <strain evidence="5">421</strain>
    </source>
</reference>
<keyword evidence="1" id="KW-0732">Signal</keyword>
<evidence type="ECO:0000313" key="6">
    <source>
        <dbReference type="Proteomes" id="UP000824205"/>
    </source>
</evidence>
<organism evidence="5 6">
    <name type="scientific">Candidatus Eubacterium faecipullorum</name>
    <dbReference type="NCBI Taxonomy" id="2838571"/>
    <lineage>
        <taxon>Bacteria</taxon>
        <taxon>Bacillati</taxon>
        <taxon>Bacillota</taxon>
        <taxon>Clostridia</taxon>
        <taxon>Eubacteriales</taxon>
        <taxon>Eubacteriaceae</taxon>
        <taxon>Eubacterium</taxon>
    </lineage>
</organism>
<comment type="caution">
    <text evidence="5">The sequence shown here is derived from an EMBL/GenBank/DDBJ whole genome shotgun (WGS) entry which is preliminary data.</text>
</comment>
<reference evidence="5" key="2">
    <citation type="submission" date="2021-04" db="EMBL/GenBank/DDBJ databases">
        <authorList>
            <person name="Gilroy R."/>
        </authorList>
    </citation>
    <scope>NUCLEOTIDE SEQUENCE</scope>
    <source>
        <strain evidence="5">421</strain>
    </source>
</reference>
<dbReference type="SMART" id="SM01208">
    <property type="entry name" value="G5"/>
    <property type="match status" value="1"/>
</dbReference>
<evidence type="ECO:0000256" key="2">
    <source>
        <dbReference type="SAM" id="MobiDB-lite"/>
    </source>
</evidence>
<name>A0A9D1RBU7_9FIRM</name>
<dbReference type="PANTHER" id="PTHR39160:SF4">
    <property type="entry name" value="RESUSCITATION-PROMOTING FACTOR RPFB"/>
    <property type="match status" value="1"/>
</dbReference>
<feature type="domain" description="G5" evidence="4">
    <location>
        <begin position="208"/>
        <end position="288"/>
    </location>
</feature>
<evidence type="ECO:0000313" key="5">
    <source>
        <dbReference type="EMBL" id="HIW85248.1"/>
    </source>
</evidence>
<dbReference type="InterPro" id="IPR007137">
    <property type="entry name" value="DUF348"/>
</dbReference>
<evidence type="ECO:0000259" key="4">
    <source>
        <dbReference type="PROSITE" id="PS51109"/>
    </source>
</evidence>
<gene>
    <name evidence="5" type="ORF">IAA48_02010</name>
</gene>
<keyword evidence="3" id="KW-0472">Membrane</keyword>
<dbReference type="PROSITE" id="PS51109">
    <property type="entry name" value="G5"/>
    <property type="match status" value="1"/>
</dbReference>